<keyword evidence="1" id="KW-0808">Transferase</keyword>
<dbReference type="GO" id="GO:0016747">
    <property type="term" value="F:acyltransferase activity, transferring groups other than amino-acyl groups"/>
    <property type="evidence" value="ECO:0007669"/>
    <property type="project" value="InterPro"/>
</dbReference>
<dbReference type="CDD" id="cd04301">
    <property type="entry name" value="NAT_SF"/>
    <property type="match status" value="1"/>
</dbReference>
<evidence type="ECO:0000256" key="2">
    <source>
        <dbReference type="ARBA" id="ARBA00023315"/>
    </source>
</evidence>
<dbReference type="EMBL" id="CP018800">
    <property type="protein sequence ID" value="ATX82035.1"/>
    <property type="molecule type" value="Genomic_DNA"/>
</dbReference>
<feature type="domain" description="N-acetyltransferase" evidence="3">
    <location>
        <begin position="12"/>
        <end position="178"/>
    </location>
</feature>
<evidence type="ECO:0000259" key="3">
    <source>
        <dbReference type="PROSITE" id="PS51186"/>
    </source>
</evidence>
<name>A0A2K8L3X6_9PROT</name>
<dbReference type="Gene3D" id="3.40.630.30">
    <property type="match status" value="1"/>
</dbReference>
<dbReference type="Pfam" id="PF00583">
    <property type="entry name" value="Acetyltransf_1"/>
    <property type="match status" value="1"/>
</dbReference>
<accession>A0A2K8L3X6</accession>
<dbReference type="GO" id="GO:0005840">
    <property type="term" value="C:ribosome"/>
    <property type="evidence" value="ECO:0007669"/>
    <property type="project" value="UniProtKB-KW"/>
</dbReference>
<evidence type="ECO:0000313" key="5">
    <source>
        <dbReference type="Proteomes" id="UP000231637"/>
    </source>
</evidence>
<keyword evidence="5" id="KW-1185">Reference proteome</keyword>
<keyword evidence="4" id="KW-0689">Ribosomal protein</keyword>
<gene>
    <name evidence="4" type="ORF">Ga0123462_1171</name>
</gene>
<dbReference type="PANTHER" id="PTHR43877">
    <property type="entry name" value="AMINOALKYLPHOSPHONATE N-ACETYLTRANSFERASE-RELATED-RELATED"/>
    <property type="match status" value="1"/>
</dbReference>
<dbReference type="Proteomes" id="UP000231637">
    <property type="component" value="Chromosome"/>
</dbReference>
<dbReference type="InterPro" id="IPR016181">
    <property type="entry name" value="Acyl_CoA_acyltransferase"/>
</dbReference>
<evidence type="ECO:0000256" key="1">
    <source>
        <dbReference type="ARBA" id="ARBA00022679"/>
    </source>
</evidence>
<dbReference type="KEGG" id="mfn:Ga0123462_1171"/>
<protein>
    <submittedName>
        <fullName evidence="4">Ribosomal protein S18 acetylase RimI</fullName>
    </submittedName>
</protein>
<dbReference type="InterPro" id="IPR000182">
    <property type="entry name" value="GNAT_dom"/>
</dbReference>
<keyword evidence="4" id="KW-0687">Ribonucleoprotein</keyword>
<keyword evidence="2" id="KW-0012">Acyltransferase</keyword>
<dbReference type="InterPro" id="IPR050832">
    <property type="entry name" value="Bact_Acetyltransf"/>
</dbReference>
<evidence type="ECO:0000313" key="4">
    <source>
        <dbReference type="EMBL" id="ATX82035.1"/>
    </source>
</evidence>
<reference evidence="4 5" key="1">
    <citation type="submission" date="2016-12" db="EMBL/GenBank/DDBJ databases">
        <title>Isolation and genomic insights into novel planktonic Zetaproteobacteria from stratified waters of the Chesapeake Bay.</title>
        <authorList>
            <person name="McAllister S.M."/>
            <person name="Kato S."/>
            <person name="Chan C.S."/>
            <person name="Chiu B.K."/>
            <person name="Field E.K."/>
        </authorList>
    </citation>
    <scope>NUCLEOTIDE SEQUENCE [LARGE SCALE GENOMIC DNA]</scope>
    <source>
        <strain evidence="4 5">CP-8</strain>
    </source>
</reference>
<dbReference type="PROSITE" id="PS51186">
    <property type="entry name" value="GNAT"/>
    <property type="match status" value="1"/>
</dbReference>
<proteinExistence type="predicted"/>
<organism evidence="4 5">
    <name type="scientific">Mariprofundus ferrinatatus</name>
    <dbReference type="NCBI Taxonomy" id="1921087"/>
    <lineage>
        <taxon>Bacteria</taxon>
        <taxon>Pseudomonadati</taxon>
        <taxon>Pseudomonadota</taxon>
        <taxon>Candidatius Mariprofundia</taxon>
        <taxon>Mariprofundales</taxon>
        <taxon>Mariprofundaceae</taxon>
        <taxon>Mariprofundus</taxon>
    </lineage>
</organism>
<sequence>MALMEEVRSIRYAVRQANAGDAEAISVVGSTTFARAYGAIVRPEDMAEYLERMFDPLQIALEIKHSRAIYFVAEDEKQVLGYAKLMVTTTPRLLPDKGFIELVRLYVDANHYGKGIGERLLSAARSKAVASGYSGWWLRVWEKNEGAIRFYQHHGFATVGSEPYLIGETANPVALMFEALQS</sequence>
<dbReference type="AlphaFoldDB" id="A0A2K8L3X6"/>
<dbReference type="SUPFAM" id="SSF55729">
    <property type="entry name" value="Acyl-CoA N-acyltransferases (Nat)"/>
    <property type="match status" value="1"/>
</dbReference>